<feature type="transmembrane region" description="Helical" evidence="1">
    <location>
        <begin position="55"/>
        <end position="77"/>
    </location>
</feature>
<dbReference type="Proteomes" id="UP000501939">
    <property type="component" value="Chromosome"/>
</dbReference>
<accession>A0A6G8S1A4</accession>
<keyword evidence="1" id="KW-0472">Membrane</keyword>
<name>A0A6G8S1A4_9GAMM</name>
<evidence type="ECO:0000313" key="3">
    <source>
        <dbReference type="Proteomes" id="UP000501939"/>
    </source>
</evidence>
<dbReference type="KEGG" id="alj:G8D99_02465"/>
<dbReference type="RefSeq" id="WP_166322271.1">
    <property type="nucleotide sequence ID" value="NZ_CP049916.1"/>
</dbReference>
<protein>
    <submittedName>
        <fullName evidence="2">Uncharacterized protein</fullName>
    </submittedName>
</protein>
<keyword evidence="3" id="KW-1185">Reference proteome</keyword>
<evidence type="ECO:0000313" key="2">
    <source>
        <dbReference type="EMBL" id="QIO07992.1"/>
    </source>
</evidence>
<feature type="transmembrane region" description="Helical" evidence="1">
    <location>
        <begin position="104"/>
        <end position="123"/>
    </location>
</feature>
<dbReference type="EMBL" id="CP049916">
    <property type="protein sequence ID" value="QIO07992.1"/>
    <property type="molecule type" value="Genomic_DNA"/>
</dbReference>
<reference evidence="2 3" key="1">
    <citation type="submission" date="2020-03" db="EMBL/GenBank/DDBJ databases">
        <authorList>
            <person name="Zhu W."/>
        </authorList>
    </citation>
    <scope>NUCLEOTIDE SEQUENCE [LARGE SCALE GENOMIC DNA]</scope>
    <source>
        <strain evidence="2 3">185</strain>
    </source>
</reference>
<organism evidence="2 3">
    <name type="scientific">Acinetobacter lanii</name>
    <dbReference type="NCBI Taxonomy" id="2715163"/>
    <lineage>
        <taxon>Bacteria</taxon>
        <taxon>Pseudomonadati</taxon>
        <taxon>Pseudomonadota</taxon>
        <taxon>Gammaproteobacteria</taxon>
        <taxon>Moraxellales</taxon>
        <taxon>Moraxellaceae</taxon>
        <taxon>Acinetobacter</taxon>
    </lineage>
</organism>
<keyword evidence="1" id="KW-0812">Transmembrane</keyword>
<sequence>MNLTSHQEWIIWKCISHAWTEYGLDNVEIKQFAIDLRSSSVTWDDIHNTIFKQCYWGYSWMGLAFFIGFIPILGWIATATLLPEAEWEDACIQKQIENFKAWKVFYYLNPLCWLGYVLCCFIAHNFTRKLKKAYLLE</sequence>
<gene>
    <name evidence="2" type="ORF">G8D99_02465</name>
</gene>
<dbReference type="AlphaFoldDB" id="A0A6G8S1A4"/>
<evidence type="ECO:0000256" key="1">
    <source>
        <dbReference type="SAM" id="Phobius"/>
    </source>
</evidence>
<proteinExistence type="predicted"/>
<keyword evidence="1" id="KW-1133">Transmembrane helix</keyword>